<sequence>MAGEVVVKPPPCFTLVCLRRLEQEVALDDGELSVSHDRRVLSRVDSDGRCFCYSCDRSRPAFSIPQPVVDEVQQYVWQHIPAETHVRLDRDSLAEYPGVPCLVALGRENAAITFCRFLGVESPDAEVREAEAKLADDAECLERGGPLLEWCDEELSDSQCQNTIWRHRVPLASLLRRLPACREYLATVAADGDAEEVSSTAPASESAPAADWFEGEEAAAETCRKMRVRICTASADTLVLFLNDAVAAVLRFSWRGITASHCFFLQRPSPALSGPTPGRRKSAVRFCDVAACRDYIFAVTPQPEARLLIWHSTGVAFHAVELGSYLPEDVHFEKLALAQDLLAAALSDTRHRVWVLSLDRYFGEGIPQGLDWDLLKERYRCSDGVGVVGQTSKLYQELTAYPEAFGLRSEEVEPDARSGGGALGRRLSSGGGSVMDCLVEGVSTYGIPLPGGAYGIDNNFFGPDSSKTGAGREGIFADGGPAKAAGRSGGRPGADAGISAGGGLDGGVTRCMPYAWHERITQTRDEWLEVERQWTFCRLGGDGASRGGAAGSGASPVDGDVLSGSMLPATVLNGFSVPAQHRLGDDDLNYNLCAARHRHAQRQYRSRLPPWLVKVSLPRRARRFNPPTLGTMLAEGSRGEGGGSSSSSGSEIAGSAEDAEDKGGPSGQNEQVSREMSIEALRLELERGGIASLGAHGLRLGGG</sequence>
<feature type="compositionally biased region" description="Low complexity" evidence="1">
    <location>
        <begin position="645"/>
        <end position="656"/>
    </location>
</feature>
<gene>
    <name evidence="2" type="ORF">PGLA2088_LOCUS25468</name>
</gene>
<dbReference type="Proteomes" id="UP000626109">
    <property type="component" value="Unassembled WGS sequence"/>
</dbReference>
<name>A0A813JYS8_POLGL</name>
<feature type="region of interest" description="Disordered" evidence="1">
    <location>
        <begin position="624"/>
        <end position="675"/>
    </location>
</feature>
<dbReference type="AlphaFoldDB" id="A0A813JYS8"/>
<comment type="caution">
    <text evidence="2">The sequence shown here is derived from an EMBL/GenBank/DDBJ whole genome shotgun (WGS) entry which is preliminary data.</text>
</comment>
<accession>A0A813JYS8</accession>
<organism evidence="2 3">
    <name type="scientific">Polarella glacialis</name>
    <name type="common">Dinoflagellate</name>
    <dbReference type="NCBI Taxonomy" id="89957"/>
    <lineage>
        <taxon>Eukaryota</taxon>
        <taxon>Sar</taxon>
        <taxon>Alveolata</taxon>
        <taxon>Dinophyceae</taxon>
        <taxon>Suessiales</taxon>
        <taxon>Suessiaceae</taxon>
        <taxon>Polarella</taxon>
    </lineage>
</organism>
<feature type="non-terminal residue" evidence="2">
    <location>
        <position position="703"/>
    </location>
</feature>
<protein>
    <submittedName>
        <fullName evidence="2">Uncharacterized protein</fullName>
    </submittedName>
</protein>
<evidence type="ECO:0000313" key="3">
    <source>
        <dbReference type="Proteomes" id="UP000626109"/>
    </source>
</evidence>
<evidence type="ECO:0000256" key="1">
    <source>
        <dbReference type="SAM" id="MobiDB-lite"/>
    </source>
</evidence>
<proteinExistence type="predicted"/>
<dbReference type="EMBL" id="CAJNNW010026744">
    <property type="protein sequence ID" value="CAE8687431.1"/>
    <property type="molecule type" value="Genomic_DNA"/>
</dbReference>
<reference evidence="2" key="1">
    <citation type="submission" date="2021-02" db="EMBL/GenBank/DDBJ databases">
        <authorList>
            <person name="Dougan E. K."/>
            <person name="Rhodes N."/>
            <person name="Thang M."/>
            <person name="Chan C."/>
        </authorList>
    </citation>
    <scope>NUCLEOTIDE SEQUENCE</scope>
</reference>
<evidence type="ECO:0000313" key="2">
    <source>
        <dbReference type="EMBL" id="CAE8687431.1"/>
    </source>
</evidence>